<dbReference type="InterPro" id="IPR036852">
    <property type="entry name" value="Peptidase_S8/S53_dom_sf"/>
</dbReference>
<feature type="active site" description="Charge relay system" evidence="8">
    <location>
        <position position="214"/>
    </location>
</feature>
<keyword evidence="6" id="KW-0106">Calcium</keyword>
<dbReference type="PROSITE" id="PS00138">
    <property type="entry name" value="SUBTILASE_SER"/>
    <property type="match status" value="1"/>
</dbReference>
<dbReference type="PRINTS" id="PR00723">
    <property type="entry name" value="SUBTILISIN"/>
</dbReference>
<keyword evidence="10" id="KW-1133">Transmembrane helix</keyword>
<dbReference type="InterPro" id="IPR015500">
    <property type="entry name" value="Peptidase_S8_subtilisin-rel"/>
</dbReference>
<reference evidence="12" key="1">
    <citation type="journal article" date="2019" name="Plant J.">
        <title>Chlorella vulgaris genome assembly and annotation reveals the molecular basis for metabolic acclimation to high light conditions.</title>
        <authorList>
            <person name="Cecchin M."/>
            <person name="Marcolungo L."/>
            <person name="Rossato M."/>
            <person name="Girolomoni L."/>
            <person name="Cosentino E."/>
            <person name="Cuine S."/>
            <person name="Li-Beisson Y."/>
            <person name="Delledonne M."/>
            <person name="Ballottari M."/>
        </authorList>
    </citation>
    <scope>NUCLEOTIDE SEQUENCE</scope>
    <source>
        <strain evidence="12">211/11P</strain>
    </source>
</reference>
<organism evidence="12 13">
    <name type="scientific">Chlorella vulgaris</name>
    <name type="common">Green alga</name>
    <dbReference type="NCBI Taxonomy" id="3077"/>
    <lineage>
        <taxon>Eukaryota</taxon>
        <taxon>Viridiplantae</taxon>
        <taxon>Chlorophyta</taxon>
        <taxon>core chlorophytes</taxon>
        <taxon>Trebouxiophyceae</taxon>
        <taxon>Chlorellales</taxon>
        <taxon>Chlorellaceae</taxon>
        <taxon>Chlorella clade</taxon>
        <taxon>Chlorella</taxon>
    </lineage>
</organism>
<dbReference type="SUPFAM" id="SSF49785">
    <property type="entry name" value="Galactose-binding domain-like"/>
    <property type="match status" value="1"/>
</dbReference>
<dbReference type="EMBL" id="SIDB01000001">
    <property type="protein sequence ID" value="KAI3437696.1"/>
    <property type="molecule type" value="Genomic_DNA"/>
</dbReference>
<dbReference type="PROSITE" id="PS51892">
    <property type="entry name" value="SUBTILASE"/>
    <property type="match status" value="1"/>
</dbReference>
<evidence type="ECO:0000256" key="8">
    <source>
        <dbReference type="PROSITE-ProRule" id="PRU01240"/>
    </source>
</evidence>
<keyword evidence="3" id="KW-0479">Metal-binding</keyword>
<keyword evidence="2 8" id="KW-0645">Protease</keyword>
<dbReference type="PANTHER" id="PTHR43806:SF11">
    <property type="entry name" value="CEREVISIN-RELATED"/>
    <property type="match status" value="1"/>
</dbReference>
<comment type="caution">
    <text evidence="12">The sequence shown here is derived from an EMBL/GenBank/DDBJ whole genome shotgun (WGS) entry which is preliminary data.</text>
</comment>
<reference evidence="12" key="2">
    <citation type="submission" date="2020-11" db="EMBL/GenBank/DDBJ databases">
        <authorList>
            <person name="Cecchin M."/>
            <person name="Marcolungo L."/>
            <person name="Rossato M."/>
            <person name="Girolomoni L."/>
            <person name="Cosentino E."/>
            <person name="Cuine S."/>
            <person name="Li-Beisson Y."/>
            <person name="Delledonne M."/>
            <person name="Ballottari M."/>
        </authorList>
    </citation>
    <scope>NUCLEOTIDE SEQUENCE</scope>
    <source>
        <strain evidence="12">211/11P</strain>
        <tissue evidence="12">Whole cell</tissue>
    </source>
</reference>
<name>A0A9D4Z1W5_CHLVU</name>
<feature type="region of interest" description="Disordered" evidence="9">
    <location>
        <begin position="498"/>
        <end position="521"/>
    </location>
</feature>
<evidence type="ECO:0000256" key="3">
    <source>
        <dbReference type="ARBA" id="ARBA00022723"/>
    </source>
</evidence>
<dbReference type="Proteomes" id="UP001055712">
    <property type="component" value="Unassembled WGS sequence"/>
</dbReference>
<gene>
    <name evidence="12" type="ORF">D9Q98_000145</name>
</gene>
<dbReference type="SUPFAM" id="SSF52743">
    <property type="entry name" value="Subtilisin-like"/>
    <property type="match status" value="1"/>
</dbReference>
<keyword evidence="10" id="KW-0472">Membrane</keyword>
<keyword evidence="7" id="KW-1015">Disulfide bond</keyword>
<dbReference type="InterPro" id="IPR034204">
    <property type="entry name" value="PfSUB1-like_cat_dom"/>
</dbReference>
<proteinExistence type="inferred from homology"/>
<evidence type="ECO:0000256" key="2">
    <source>
        <dbReference type="ARBA" id="ARBA00022670"/>
    </source>
</evidence>
<evidence type="ECO:0000313" key="13">
    <source>
        <dbReference type="Proteomes" id="UP001055712"/>
    </source>
</evidence>
<dbReference type="PANTHER" id="PTHR43806">
    <property type="entry name" value="PEPTIDASE S8"/>
    <property type="match status" value="1"/>
</dbReference>
<dbReference type="InterPro" id="IPR006585">
    <property type="entry name" value="FTP1"/>
</dbReference>
<dbReference type="InterPro" id="IPR050131">
    <property type="entry name" value="Peptidase_S8_subtilisin-like"/>
</dbReference>
<accession>A0A9D4Z1W5</accession>
<evidence type="ECO:0000256" key="5">
    <source>
        <dbReference type="ARBA" id="ARBA00022825"/>
    </source>
</evidence>
<dbReference type="Pfam" id="PF00082">
    <property type="entry name" value="Peptidase_S8"/>
    <property type="match status" value="1"/>
</dbReference>
<dbReference type="GO" id="GO:0004252">
    <property type="term" value="F:serine-type endopeptidase activity"/>
    <property type="evidence" value="ECO:0007669"/>
    <property type="project" value="UniProtKB-UniRule"/>
</dbReference>
<evidence type="ECO:0000256" key="9">
    <source>
        <dbReference type="SAM" id="MobiDB-lite"/>
    </source>
</evidence>
<dbReference type="GO" id="GO:0046872">
    <property type="term" value="F:metal ion binding"/>
    <property type="evidence" value="ECO:0007669"/>
    <property type="project" value="UniProtKB-KW"/>
</dbReference>
<evidence type="ECO:0000256" key="1">
    <source>
        <dbReference type="ARBA" id="ARBA00011073"/>
    </source>
</evidence>
<dbReference type="Gene3D" id="3.40.50.200">
    <property type="entry name" value="Peptidase S8/S53 domain"/>
    <property type="match status" value="1"/>
</dbReference>
<dbReference type="Pfam" id="PF22148">
    <property type="entry name" value="Fervidolysin_NPro-like"/>
    <property type="match status" value="1"/>
</dbReference>
<dbReference type="InterPro" id="IPR054399">
    <property type="entry name" value="Fervidolysin-like_N_prodom"/>
</dbReference>
<evidence type="ECO:0000256" key="4">
    <source>
        <dbReference type="ARBA" id="ARBA00022801"/>
    </source>
</evidence>
<feature type="transmembrane region" description="Helical" evidence="10">
    <location>
        <begin position="66"/>
        <end position="85"/>
    </location>
</feature>
<dbReference type="OrthoDB" id="371436at2759"/>
<dbReference type="InterPro" id="IPR023828">
    <property type="entry name" value="Peptidase_S8_Ser-AS"/>
</dbReference>
<protein>
    <recommendedName>
        <fullName evidence="11">Fucolectin tachylectin-4 pentraxin-1 domain-containing protein</fullName>
    </recommendedName>
</protein>
<dbReference type="SMART" id="SM00607">
    <property type="entry name" value="FTP"/>
    <property type="match status" value="1"/>
</dbReference>
<feature type="active site" description="Charge relay system" evidence="8">
    <location>
        <position position="262"/>
    </location>
</feature>
<evidence type="ECO:0000259" key="11">
    <source>
        <dbReference type="SMART" id="SM00607"/>
    </source>
</evidence>
<feature type="region of interest" description="Disordered" evidence="9">
    <location>
        <begin position="1"/>
        <end position="32"/>
    </location>
</feature>
<comment type="similarity">
    <text evidence="1 8">Belongs to the peptidase S8 family.</text>
</comment>
<dbReference type="GO" id="GO:0006508">
    <property type="term" value="P:proteolysis"/>
    <property type="evidence" value="ECO:0007669"/>
    <property type="project" value="UniProtKB-KW"/>
</dbReference>
<keyword evidence="4 8" id="KW-0378">Hydrolase</keyword>
<keyword evidence="13" id="KW-1185">Reference proteome</keyword>
<evidence type="ECO:0000313" key="12">
    <source>
        <dbReference type="EMBL" id="KAI3437696.1"/>
    </source>
</evidence>
<evidence type="ECO:0000256" key="7">
    <source>
        <dbReference type="ARBA" id="ARBA00023157"/>
    </source>
</evidence>
<evidence type="ECO:0000256" key="10">
    <source>
        <dbReference type="SAM" id="Phobius"/>
    </source>
</evidence>
<dbReference type="InterPro" id="IPR000209">
    <property type="entry name" value="Peptidase_S8/S53_dom"/>
</dbReference>
<feature type="compositionally biased region" description="Pro residues" evidence="9">
    <location>
        <begin position="502"/>
        <end position="518"/>
    </location>
</feature>
<dbReference type="Gene3D" id="2.60.120.260">
    <property type="entry name" value="Galactose-binding domain-like"/>
    <property type="match status" value="1"/>
</dbReference>
<keyword evidence="10" id="KW-0812">Transmembrane</keyword>
<evidence type="ECO:0000256" key="6">
    <source>
        <dbReference type="ARBA" id="ARBA00022837"/>
    </source>
</evidence>
<feature type="active site" description="Charge relay system" evidence="8">
    <location>
        <position position="422"/>
    </location>
</feature>
<dbReference type="InterPro" id="IPR008979">
    <property type="entry name" value="Galactose-bd-like_sf"/>
</dbReference>
<dbReference type="AlphaFoldDB" id="A0A9D4Z1W5"/>
<keyword evidence="5 8" id="KW-0720">Serine protease</keyword>
<feature type="domain" description="Fucolectin tachylectin-4 pentraxin-1" evidence="11">
    <location>
        <begin position="543"/>
        <end position="692"/>
    </location>
</feature>
<sequence>MLVGSLTARSDPSQEGEAEERTSANNKRQRIAAASLPPRGVEVVAACSSSVMLMTSQRRSPRRAQAVVLVALVLSAAAGVGAGSIRPLDGSRRSLEEISKNAEYASDRVIVSFKTDVVVAMAAEEEGLQFMRPAGQQGSVVYSITDGADVADKIKQLEHHPAVAMVEPDYKVFAQWTNPDDTNINLQWHHPVIGSEKAWDVNTGSDVVKVCHVDSGVRVDHPDLAGNVLKGWNFVPAGQVEGTPPPRAGTPDYFNYNDTYGHGTHTAGIIGGIGNNRLGIAGINWRVKMLVCRFIWNDGSGYVSDAMNCIKLCNQEGAMITSNSWGGIGYSSFLEREIATSQSAGQLFVVASGNSGINLDDVPLYPTSYKSDNMISVASSGQEDFVSSFSNIGLGTVHMLAPGEAIYSTFMDGGYKLMWGTSMACPMVAGTAALLQAQAMSRGVTLGYADLKSLILNSVDKVADGADKTITGGRLNVSAAMTALGQLLVQRGAITPVSLPTASPPPAPRPPAPRPPPAGGAVYNGGTSLAFAAPVCGTSPLRGLNSATQSSTVLTYQANHAIDGECKKRRLWQGSCSRTKLQENPWWAVKLPARKSVLGVSLQTGIDCGCVSDLQGTQIWVGSAPWTSPASAANFTLCATVPGIARGQRRTFSCALGVGGAPPSGQYIAVLRPTAGKKALTLCEVDAVYGPNLTLQSVRQPARGLLGQLQAQLGSAVAAVPSS</sequence>
<dbReference type="CDD" id="cd07473">
    <property type="entry name" value="Peptidases_S8_Subtilisin_like"/>
    <property type="match status" value="1"/>
</dbReference>